<proteinExistence type="predicted"/>
<dbReference type="STRING" id="1837282.A6F49_08830"/>
<dbReference type="RefSeq" id="WP_052504806.1">
    <property type="nucleotide sequence ID" value="NZ_LXEY01000016.1"/>
</dbReference>
<dbReference type="OrthoDB" id="3261230at2"/>
<name>A0A1B7M0B6_9MICC</name>
<sequence length="72" mass="7740">MITTEGTESYGASGDEVACVLDELAMPSNIVNRLEATRALDGTQTGTWDGYEATWNYHPNSGMNLTITLVDA</sequence>
<keyword evidence="2" id="KW-1185">Reference proteome</keyword>
<protein>
    <submittedName>
        <fullName evidence="1">Uncharacterized protein</fullName>
    </submittedName>
</protein>
<comment type="caution">
    <text evidence="1">The sequence shown here is derived from an EMBL/GenBank/DDBJ whole genome shotgun (WGS) entry which is preliminary data.</text>
</comment>
<evidence type="ECO:0000313" key="1">
    <source>
        <dbReference type="EMBL" id="OAV61533.1"/>
    </source>
</evidence>
<dbReference type="EMBL" id="LXEY01000016">
    <property type="protein sequence ID" value="OAV61533.1"/>
    <property type="molecule type" value="Genomic_DNA"/>
</dbReference>
<organism evidence="1 2">
    <name type="scientific">Enteractinococcus helveticum</name>
    <dbReference type="NCBI Taxonomy" id="1837282"/>
    <lineage>
        <taxon>Bacteria</taxon>
        <taxon>Bacillati</taxon>
        <taxon>Actinomycetota</taxon>
        <taxon>Actinomycetes</taxon>
        <taxon>Micrococcales</taxon>
        <taxon>Micrococcaceae</taxon>
    </lineage>
</organism>
<accession>A0A1B7M0B6</accession>
<reference evidence="1 2" key="1">
    <citation type="submission" date="2016-04" db="EMBL/GenBank/DDBJ databases">
        <title>First whole genome shotgun sequence of the bacterium Enteractinococcus sp. strain UASWS1574.</title>
        <authorList>
            <person name="Crovadore J."/>
            <person name="Chablais R."/>
            <person name="Lefort F."/>
        </authorList>
    </citation>
    <scope>NUCLEOTIDE SEQUENCE [LARGE SCALE GENOMIC DNA]</scope>
    <source>
        <strain evidence="1 2">UASWS1574</strain>
    </source>
</reference>
<dbReference type="Proteomes" id="UP000078292">
    <property type="component" value="Unassembled WGS sequence"/>
</dbReference>
<gene>
    <name evidence="1" type="ORF">A6F49_08830</name>
</gene>
<evidence type="ECO:0000313" key="2">
    <source>
        <dbReference type="Proteomes" id="UP000078292"/>
    </source>
</evidence>
<dbReference type="AlphaFoldDB" id="A0A1B7M0B6"/>